<reference evidence="2 3" key="1">
    <citation type="submission" date="2014-03" db="EMBL/GenBank/DDBJ databases">
        <title>Bradyrhizobium valentinum sp. nov., isolated from effective nodules of Lupinus mariae-josephae, a lupine endemic of basic-lime soils in Eastern Spain.</title>
        <authorList>
            <person name="Duran D."/>
            <person name="Rey L."/>
            <person name="Navarro A."/>
            <person name="Busquets A."/>
            <person name="Imperial J."/>
            <person name="Ruiz-Argueso T."/>
        </authorList>
    </citation>
    <scope>NUCLEOTIDE SEQUENCE [LARGE SCALE GENOMIC DNA]</scope>
    <source>
        <strain evidence="2 3">CCBAU 23086</strain>
    </source>
</reference>
<dbReference type="EMBL" id="LLYB01000047">
    <property type="protein sequence ID" value="KRR26171.1"/>
    <property type="molecule type" value="Genomic_DNA"/>
</dbReference>
<dbReference type="Proteomes" id="UP000051660">
    <property type="component" value="Unassembled WGS sequence"/>
</dbReference>
<evidence type="ECO:0000313" key="2">
    <source>
        <dbReference type="EMBL" id="KRR26171.1"/>
    </source>
</evidence>
<dbReference type="AlphaFoldDB" id="A0A0R3N205"/>
<evidence type="ECO:0000313" key="3">
    <source>
        <dbReference type="Proteomes" id="UP000051660"/>
    </source>
</evidence>
<name>A0A0R3N205_9BRAD</name>
<sequence>MVIPRSVARPRNTSSPIKKASSVLTRDLESRAAVALDEARGMPPGHERNEATHKALVLRNAVELHEFLCGKRDAAAG</sequence>
<gene>
    <name evidence="2" type="ORF">CQ14_21025</name>
</gene>
<organism evidence="2 3">
    <name type="scientific">Bradyrhizobium lablabi</name>
    <dbReference type="NCBI Taxonomy" id="722472"/>
    <lineage>
        <taxon>Bacteria</taxon>
        <taxon>Pseudomonadati</taxon>
        <taxon>Pseudomonadota</taxon>
        <taxon>Alphaproteobacteria</taxon>
        <taxon>Hyphomicrobiales</taxon>
        <taxon>Nitrobacteraceae</taxon>
        <taxon>Bradyrhizobium</taxon>
    </lineage>
</organism>
<accession>A0A0R3N205</accession>
<proteinExistence type="predicted"/>
<evidence type="ECO:0000256" key="1">
    <source>
        <dbReference type="SAM" id="MobiDB-lite"/>
    </source>
</evidence>
<feature type="region of interest" description="Disordered" evidence="1">
    <location>
        <begin position="1"/>
        <end position="24"/>
    </location>
</feature>
<comment type="caution">
    <text evidence="2">The sequence shown here is derived from an EMBL/GenBank/DDBJ whole genome shotgun (WGS) entry which is preliminary data.</text>
</comment>
<protein>
    <submittedName>
        <fullName evidence="2">Uncharacterized protein</fullName>
    </submittedName>
</protein>